<dbReference type="PANTHER" id="PTHR33240">
    <property type="entry name" value="OS08G0508500 PROTEIN"/>
    <property type="match status" value="1"/>
</dbReference>
<dbReference type="InterPro" id="IPR036397">
    <property type="entry name" value="RNaseH_sf"/>
</dbReference>
<comment type="caution">
    <text evidence="2">The sequence shown here is derived from an EMBL/GenBank/DDBJ whole genome shotgun (WGS) entry which is preliminary data.</text>
</comment>
<organism evidence="2 3">
    <name type="scientific">Vitis vinifera</name>
    <name type="common">Grape</name>
    <dbReference type="NCBI Taxonomy" id="29760"/>
    <lineage>
        <taxon>Eukaryota</taxon>
        <taxon>Viridiplantae</taxon>
        <taxon>Streptophyta</taxon>
        <taxon>Embryophyta</taxon>
        <taxon>Tracheophyta</taxon>
        <taxon>Spermatophyta</taxon>
        <taxon>Magnoliopsida</taxon>
        <taxon>eudicotyledons</taxon>
        <taxon>Gunneridae</taxon>
        <taxon>Pentapetalae</taxon>
        <taxon>rosids</taxon>
        <taxon>Vitales</taxon>
        <taxon>Vitaceae</taxon>
        <taxon>Viteae</taxon>
        <taxon>Vitis</taxon>
    </lineage>
</organism>
<dbReference type="CDD" id="cd00303">
    <property type="entry name" value="retropepsin_like"/>
    <property type="match status" value="1"/>
</dbReference>
<dbReference type="AlphaFoldDB" id="A0A438IUS3"/>
<dbReference type="Proteomes" id="UP000288805">
    <property type="component" value="Unassembled WGS sequence"/>
</dbReference>
<dbReference type="EMBL" id="QGNW01000083">
    <property type="protein sequence ID" value="RVX00195.1"/>
    <property type="molecule type" value="Genomic_DNA"/>
</dbReference>
<proteinExistence type="predicted"/>
<protein>
    <submittedName>
        <fullName evidence="2">Uncharacterized protein</fullName>
    </submittedName>
</protein>
<feature type="region of interest" description="Disordered" evidence="1">
    <location>
        <begin position="180"/>
        <end position="224"/>
    </location>
</feature>
<feature type="region of interest" description="Disordered" evidence="1">
    <location>
        <begin position="293"/>
        <end position="338"/>
    </location>
</feature>
<dbReference type="PANTHER" id="PTHR33240:SF8">
    <property type="entry name" value="OS03G0439900 PROTEIN"/>
    <property type="match status" value="1"/>
</dbReference>
<accession>A0A438IUS3</accession>
<feature type="compositionally biased region" description="Basic residues" evidence="1">
    <location>
        <begin position="294"/>
        <end position="325"/>
    </location>
</feature>
<sequence length="338" mass="38000">MGFIPSSLENPGRTLSGFNSSSTTSLGDVTLPVQAGPVILNVLFSVVEDLSPFNVILGRTWLHEASSLPRQCYQIASKARTPVPTVTSPNSTRRAIIRVTDWVVSTVLLRSLLPREQRPVYFINKALADAKTRHNGKDATMGDRAERIWDRLSAQTIPEGQVMTDFIAELLEARAPDKESTSDDWWSMHVDGPPARPDKESDSSQSTNRRTQLPARRGANTKRVEAKDERMVKYLLKVQESLSRLREWVIEEIPRGDNVQADALAGIAVSFPVKESTMIPGAKCEDRKQVKCAPRAHRERARCAPRSHHRRARRAPRAHHRRVRRAPWASRTRTVRAS</sequence>
<dbReference type="Gene3D" id="3.30.420.10">
    <property type="entry name" value="Ribonuclease H-like superfamily/Ribonuclease H"/>
    <property type="match status" value="1"/>
</dbReference>
<dbReference type="GO" id="GO:0003676">
    <property type="term" value="F:nucleic acid binding"/>
    <property type="evidence" value="ECO:0007669"/>
    <property type="project" value="InterPro"/>
</dbReference>
<name>A0A438IUS3_VITVI</name>
<gene>
    <name evidence="2" type="ORF">CK203_026715</name>
</gene>
<evidence type="ECO:0000313" key="2">
    <source>
        <dbReference type="EMBL" id="RVX00195.1"/>
    </source>
</evidence>
<evidence type="ECO:0000256" key="1">
    <source>
        <dbReference type="SAM" id="MobiDB-lite"/>
    </source>
</evidence>
<evidence type="ECO:0000313" key="3">
    <source>
        <dbReference type="Proteomes" id="UP000288805"/>
    </source>
</evidence>
<reference evidence="2 3" key="1">
    <citation type="journal article" date="2018" name="PLoS Genet.">
        <title>Population sequencing reveals clonal diversity and ancestral inbreeding in the grapevine cultivar Chardonnay.</title>
        <authorList>
            <person name="Roach M.J."/>
            <person name="Johnson D.L."/>
            <person name="Bohlmann J."/>
            <person name="van Vuuren H.J."/>
            <person name="Jones S.J."/>
            <person name="Pretorius I.S."/>
            <person name="Schmidt S.A."/>
            <person name="Borneman A.R."/>
        </authorList>
    </citation>
    <scope>NUCLEOTIDE SEQUENCE [LARGE SCALE GENOMIC DNA]</scope>
    <source>
        <strain evidence="3">cv. Chardonnay</strain>
        <tissue evidence="2">Leaf</tissue>
    </source>
</reference>